<evidence type="ECO:0000313" key="3">
    <source>
        <dbReference type="Proteomes" id="UP001187192"/>
    </source>
</evidence>
<protein>
    <submittedName>
        <fullName evidence="2">Uncharacterized protein</fullName>
    </submittedName>
</protein>
<evidence type="ECO:0000256" key="1">
    <source>
        <dbReference type="SAM" id="Phobius"/>
    </source>
</evidence>
<keyword evidence="1" id="KW-0812">Transmembrane</keyword>
<dbReference type="Proteomes" id="UP001187192">
    <property type="component" value="Unassembled WGS sequence"/>
</dbReference>
<feature type="transmembrane region" description="Helical" evidence="1">
    <location>
        <begin position="83"/>
        <end position="116"/>
    </location>
</feature>
<dbReference type="AlphaFoldDB" id="A0AA87YXZ3"/>
<sequence length="169" mass="19258">MGGFDLRILIPIFINLLKSHSRALPRDWDAFGVLSSNEIPWINISFHVCLLLLFSFTSITLALPHPNYSPNTAVLLRFRFGNFSPHIAVSLVCSFVFPQALFWFMYPAILVLIPFLRWLNVKLSALPVWNLHINSTLTRREQTNNVHVELSHQVPIPEVNVAISPKNST</sequence>
<keyword evidence="3" id="KW-1185">Reference proteome</keyword>
<feature type="transmembrane region" description="Helical" evidence="1">
    <location>
        <begin position="44"/>
        <end position="63"/>
    </location>
</feature>
<name>A0AA87YXZ3_FICCA</name>
<reference evidence="2" key="1">
    <citation type="submission" date="2023-07" db="EMBL/GenBank/DDBJ databases">
        <title>draft genome sequence of fig (Ficus carica).</title>
        <authorList>
            <person name="Takahashi T."/>
            <person name="Nishimura K."/>
        </authorList>
    </citation>
    <scope>NUCLEOTIDE SEQUENCE</scope>
</reference>
<comment type="caution">
    <text evidence="2">The sequence shown here is derived from an EMBL/GenBank/DDBJ whole genome shotgun (WGS) entry which is preliminary data.</text>
</comment>
<organism evidence="2 3">
    <name type="scientific">Ficus carica</name>
    <name type="common">Common fig</name>
    <dbReference type="NCBI Taxonomy" id="3494"/>
    <lineage>
        <taxon>Eukaryota</taxon>
        <taxon>Viridiplantae</taxon>
        <taxon>Streptophyta</taxon>
        <taxon>Embryophyta</taxon>
        <taxon>Tracheophyta</taxon>
        <taxon>Spermatophyta</taxon>
        <taxon>Magnoliopsida</taxon>
        <taxon>eudicotyledons</taxon>
        <taxon>Gunneridae</taxon>
        <taxon>Pentapetalae</taxon>
        <taxon>rosids</taxon>
        <taxon>fabids</taxon>
        <taxon>Rosales</taxon>
        <taxon>Moraceae</taxon>
        <taxon>Ficeae</taxon>
        <taxon>Ficus</taxon>
    </lineage>
</organism>
<keyword evidence="1" id="KW-0472">Membrane</keyword>
<accession>A0AA87YXZ3</accession>
<proteinExistence type="predicted"/>
<dbReference type="EMBL" id="BTGU01003966">
    <property type="protein sequence ID" value="GMN21080.1"/>
    <property type="molecule type" value="Genomic_DNA"/>
</dbReference>
<evidence type="ECO:0000313" key="2">
    <source>
        <dbReference type="EMBL" id="GMN21080.1"/>
    </source>
</evidence>
<keyword evidence="1" id="KW-1133">Transmembrane helix</keyword>
<gene>
    <name evidence="2" type="ORF">TIFTF001_045432</name>
</gene>